<organism evidence="2 3">
    <name type="scientific">Nepenthes gracilis</name>
    <name type="common">Slender pitcher plant</name>
    <dbReference type="NCBI Taxonomy" id="150966"/>
    <lineage>
        <taxon>Eukaryota</taxon>
        <taxon>Viridiplantae</taxon>
        <taxon>Streptophyta</taxon>
        <taxon>Embryophyta</taxon>
        <taxon>Tracheophyta</taxon>
        <taxon>Spermatophyta</taxon>
        <taxon>Magnoliopsida</taxon>
        <taxon>eudicotyledons</taxon>
        <taxon>Gunneridae</taxon>
        <taxon>Pentapetalae</taxon>
        <taxon>Caryophyllales</taxon>
        <taxon>Nepenthaceae</taxon>
        <taxon>Nepenthes</taxon>
    </lineage>
</organism>
<evidence type="ECO:0000313" key="2">
    <source>
        <dbReference type="EMBL" id="GMH26653.1"/>
    </source>
</evidence>
<feature type="region of interest" description="Disordered" evidence="1">
    <location>
        <begin position="131"/>
        <end position="182"/>
    </location>
</feature>
<reference evidence="2" key="1">
    <citation type="submission" date="2023-05" db="EMBL/GenBank/DDBJ databases">
        <title>Nepenthes gracilis genome sequencing.</title>
        <authorList>
            <person name="Fukushima K."/>
        </authorList>
    </citation>
    <scope>NUCLEOTIDE SEQUENCE</scope>
    <source>
        <strain evidence="2">SING2019-196</strain>
    </source>
</reference>
<dbReference type="Pfam" id="PF07797">
    <property type="entry name" value="DUF1639"/>
    <property type="match status" value="1"/>
</dbReference>
<dbReference type="PANTHER" id="PTHR33130">
    <property type="entry name" value="PUTATIVE (DUF1639)-RELATED"/>
    <property type="match status" value="1"/>
</dbReference>
<feature type="region of interest" description="Disordered" evidence="1">
    <location>
        <begin position="1"/>
        <end position="109"/>
    </location>
</feature>
<dbReference type="EMBL" id="BSYO01000031">
    <property type="protein sequence ID" value="GMH26653.1"/>
    <property type="molecule type" value="Genomic_DNA"/>
</dbReference>
<proteinExistence type="predicted"/>
<accession>A0AAD3Y2G9</accession>
<evidence type="ECO:0000313" key="3">
    <source>
        <dbReference type="Proteomes" id="UP001279734"/>
    </source>
</evidence>
<gene>
    <name evidence="2" type="ORF">Nepgr_028496</name>
</gene>
<comment type="caution">
    <text evidence="2">The sequence shown here is derived from an EMBL/GenBank/DDBJ whole genome shotgun (WGS) entry which is preliminary data.</text>
</comment>
<feature type="compositionally biased region" description="Basic and acidic residues" evidence="1">
    <location>
        <begin position="45"/>
        <end position="54"/>
    </location>
</feature>
<evidence type="ECO:0000256" key="1">
    <source>
        <dbReference type="SAM" id="MobiDB-lite"/>
    </source>
</evidence>
<sequence>METAPAKSPLHNFPLPYLKWGSKNPVTIHQRRRPLEPPPPPFSTDKGDQYDNRHGRSPSSVGDHEGGSKKEEVESENLKLLTVGSLTARNRDSFVGMTQRHQQLPMDKDRERVKESCYEVDDECRAKVAAAERDSNAAEVETAEANPETDGPAQKPWNLRPRRSTIKPPVEIGGGPSKNGEFHEQMEKFPKSMRLRGFGESSGNEKREKRRFLMSLSREEIEEDIYSLTGSKPARRPRKRAKNVQKELDKVFPGLWLVGLSPDAYRGLDAPLKVDMTIELLISGQRFSESGRACPGIKGGGLI</sequence>
<feature type="compositionally biased region" description="Basic and acidic residues" evidence="1">
    <location>
        <begin position="62"/>
        <end position="72"/>
    </location>
</feature>
<dbReference type="AlphaFoldDB" id="A0AAD3Y2G9"/>
<protein>
    <submittedName>
        <fullName evidence="2">Uncharacterized protein</fullName>
    </submittedName>
</protein>
<keyword evidence="3" id="KW-1185">Reference proteome</keyword>
<dbReference type="InterPro" id="IPR012438">
    <property type="entry name" value="DUF1639"/>
</dbReference>
<dbReference type="Proteomes" id="UP001279734">
    <property type="component" value="Unassembled WGS sequence"/>
</dbReference>
<dbReference type="PANTHER" id="PTHR33130:SF40">
    <property type="entry name" value="CHROMOGRANIN (DUF1639)"/>
    <property type="match status" value="1"/>
</dbReference>
<name>A0AAD3Y2G9_NEPGR</name>